<evidence type="ECO:0000313" key="7">
    <source>
        <dbReference type="EMBL" id="KYC34611.1"/>
    </source>
</evidence>
<dbReference type="InterPro" id="IPR044068">
    <property type="entry name" value="CB"/>
</dbReference>
<dbReference type="AlphaFoldDB" id="A0A139WQ94"/>
<dbReference type="InterPro" id="IPR002104">
    <property type="entry name" value="Integrase_catalytic"/>
</dbReference>
<evidence type="ECO:0000256" key="3">
    <source>
        <dbReference type="ARBA" id="ARBA00023172"/>
    </source>
</evidence>
<evidence type="ECO:0000256" key="1">
    <source>
        <dbReference type="ARBA" id="ARBA00008857"/>
    </source>
</evidence>
<dbReference type="Gene3D" id="1.10.443.10">
    <property type="entry name" value="Intergrase catalytic core"/>
    <property type="match status" value="1"/>
</dbReference>
<dbReference type="PROSITE" id="PS51898">
    <property type="entry name" value="TYR_RECOMBINASE"/>
    <property type="match status" value="1"/>
</dbReference>
<evidence type="ECO:0008006" key="9">
    <source>
        <dbReference type="Google" id="ProtNLM"/>
    </source>
</evidence>
<comment type="caution">
    <text evidence="7">The sequence shown here is derived from an EMBL/GenBank/DDBJ whole genome shotgun (WGS) entry which is preliminary data.</text>
</comment>
<evidence type="ECO:0000256" key="4">
    <source>
        <dbReference type="PROSITE-ProRule" id="PRU01248"/>
    </source>
</evidence>
<dbReference type="PANTHER" id="PTHR30349:SF41">
    <property type="entry name" value="INTEGRASE_RECOMBINASE PROTEIN MJ0367-RELATED"/>
    <property type="match status" value="1"/>
</dbReference>
<dbReference type="STRING" id="128403.WA1_51430"/>
<dbReference type="InterPro" id="IPR050090">
    <property type="entry name" value="Tyrosine_recombinase_XerCD"/>
</dbReference>
<dbReference type="SUPFAM" id="SSF56349">
    <property type="entry name" value="DNA breaking-rejoining enzymes"/>
    <property type="match status" value="1"/>
</dbReference>
<organism evidence="7 8">
    <name type="scientific">Scytonema hofmannii PCC 7110</name>
    <dbReference type="NCBI Taxonomy" id="128403"/>
    <lineage>
        <taxon>Bacteria</taxon>
        <taxon>Bacillati</taxon>
        <taxon>Cyanobacteriota</taxon>
        <taxon>Cyanophyceae</taxon>
        <taxon>Nostocales</taxon>
        <taxon>Scytonemataceae</taxon>
        <taxon>Scytonema</taxon>
    </lineage>
</organism>
<keyword evidence="3" id="KW-0233">DNA recombination</keyword>
<feature type="domain" description="Core-binding (CB)" evidence="6">
    <location>
        <begin position="1"/>
        <end position="86"/>
    </location>
</feature>
<evidence type="ECO:0000259" key="6">
    <source>
        <dbReference type="PROSITE" id="PS51900"/>
    </source>
</evidence>
<evidence type="ECO:0000259" key="5">
    <source>
        <dbReference type="PROSITE" id="PS51898"/>
    </source>
</evidence>
<proteinExistence type="inferred from homology"/>
<keyword evidence="2 4" id="KW-0238">DNA-binding</keyword>
<sequence length="494" mass="57151">MKTAIKSHCKLALNTEQIKPSTACNRVKAVKYFSEYLALNYPEIIEAQIDRSVIINYLQYLKQKIPNPATRNNFISQLEQFFLANELSAEFNSSRWLDIPVRLIYPSDYPKYTRESPPDSVISDFVMQQLLEHINELPPYQRRMLIVLANRGLRAGELVELPFDCLIQNGSGGWLLRYRQEKVDEFIIKPFAAIFHKVEEVIEAIHSQQQWVREQWGEDCPYLFPSPRSRNGEFKPVVPHGIKQNLKKLVCRHNIRDEQGKIPNIHLHKYRHTVISKLANSDEVGLFGAQAFIGHKSIQMTLRYWKQDAFKLQKKIEEFNANNQVITSFGEVIDLIKDSRFQIYWQYIVEGNLLEAQLTDSGGICTLPRTLSPCVKNHMCLDCYHHILIPEFLPIHIDHYKTALIRRKFAEGKASSRVLEQYDYEVRKYETIITKLGGDIAKIQSEIDTSSQGVAFLLVQIKQLMLKIGIPTFDDFKKIINALQDVPDAAEVET</sequence>
<dbReference type="PROSITE" id="PS51900">
    <property type="entry name" value="CB"/>
    <property type="match status" value="1"/>
</dbReference>
<reference evidence="7 8" key="1">
    <citation type="journal article" date="2013" name="Genome Biol. Evol.">
        <title>Genomes of Stigonematalean cyanobacteria (subsection V) and the evolution of oxygenic photosynthesis from prokaryotes to plastids.</title>
        <authorList>
            <person name="Dagan T."/>
            <person name="Roettger M."/>
            <person name="Stucken K."/>
            <person name="Landan G."/>
            <person name="Koch R."/>
            <person name="Major P."/>
            <person name="Gould S.B."/>
            <person name="Goremykin V.V."/>
            <person name="Rippka R."/>
            <person name="Tandeau de Marsac N."/>
            <person name="Gugger M."/>
            <person name="Lockhart P.J."/>
            <person name="Allen J.F."/>
            <person name="Brune I."/>
            <person name="Maus I."/>
            <person name="Puhler A."/>
            <person name="Martin W.F."/>
        </authorList>
    </citation>
    <scope>NUCLEOTIDE SEQUENCE [LARGE SCALE GENOMIC DNA]</scope>
    <source>
        <strain evidence="7 8">PCC 7110</strain>
    </source>
</reference>
<name>A0A139WQ94_9CYAN</name>
<keyword evidence="8" id="KW-1185">Reference proteome</keyword>
<evidence type="ECO:0000256" key="2">
    <source>
        <dbReference type="ARBA" id="ARBA00023125"/>
    </source>
</evidence>
<comment type="similarity">
    <text evidence="1">Belongs to the 'phage' integrase family.</text>
</comment>
<feature type="domain" description="Tyr recombinase" evidence="5">
    <location>
        <begin position="116"/>
        <end position="318"/>
    </location>
</feature>
<dbReference type="Pfam" id="PF00589">
    <property type="entry name" value="Phage_integrase"/>
    <property type="match status" value="1"/>
</dbReference>
<dbReference type="InterPro" id="IPR013762">
    <property type="entry name" value="Integrase-like_cat_sf"/>
</dbReference>
<protein>
    <recommendedName>
        <fullName evidence="9">Integrase</fullName>
    </recommendedName>
</protein>
<dbReference type="EMBL" id="ANNX02000078">
    <property type="protein sequence ID" value="KYC34611.1"/>
    <property type="molecule type" value="Genomic_DNA"/>
</dbReference>
<accession>A0A139WQ94</accession>
<gene>
    <name evidence="7" type="ORF">WA1_51430</name>
</gene>
<dbReference type="GO" id="GO:0015074">
    <property type="term" value="P:DNA integration"/>
    <property type="evidence" value="ECO:0007669"/>
    <property type="project" value="InterPro"/>
</dbReference>
<dbReference type="GO" id="GO:0006310">
    <property type="term" value="P:DNA recombination"/>
    <property type="evidence" value="ECO:0007669"/>
    <property type="project" value="UniProtKB-KW"/>
</dbReference>
<dbReference type="InterPro" id="IPR011010">
    <property type="entry name" value="DNA_brk_join_enz"/>
</dbReference>
<dbReference type="Proteomes" id="UP000076925">
    <property type="component" value="Unassembled WGS sequence"/>
</dbReference>
<dbReference type="GO" id="GO:0003677">
    <property type="term" value="F:DNA binding"/>
    <property type="evidence" value="ECO:0007669"/>
    <property type="project" value="UniProtKB-UniRule"/>
</dbReference>
<dbReference type="PANTHER" id="PTHR30349">
    <property type="entry name" value="PHAGE INTEGRASE-RELATED"/>
    <property type="match status" value="1"/>
</dbReference>
<evidence type="ECO:0000313" key="8">
    <source>
        <dbReference type="Proteomes" id="UP000076925"/>
    </source>
</evidence>